<dbReference type="PANTHER" id="PTHR21642">
    <property type="entry name" value="CEREBRAL CAVERNOUS MALFORMATIONS PROTEIN 2 HOMOLOG"/>
    <property type="match status" value="1"/>
</dbReference>
<dbReference type="GO" id="GO:0003007">
    <property type="term" value="P:heart morphogenesis"/>
    <property type="evidence" value="ECO:0007669"/>
    <property type="project" value="TreeGrafter"/>
</dbReference>
<evidence type="ECO:0000313" key="4">
    <source>
        <dbReference type="Ensembl" id="ENSOABP00000025249.2"/>
    </source>
</evidence>
<keyword evidence="5" id="KW-1185">Reference proteome</keyword>
<evidence type="ECO:0000256" key="1">
    <source>
        <dbReference type="ARBA" id="ARBA00010822"/>
    </source>
</evidence>
<comment type="similarity">
    <text evidence="1">Belongs to the CCM2 family.</text>
</comment>
<dbReference type="InterPro" id="IPR026159">
    <property type="entry name" value="Malcavernin"/>
</dbReference>
<dbReference type="InterPro" id="IPR011993">
    <property type="entry name" value="PH-like_dom_sf"/>
</dbReference>
<evidence type="ECO:0000313" key="5">
    <source>
        <dbReference type="Proteomes" id="UP000472276"/>
    </source>
</evidence>
<feature type="region of interest" description="Disordered" evidence="2">
    <location>
        <begin position="184"/>
        <end position="248"/>
    </location>
</feature>
<sequence length="549" mass="62397">MSCQRSLLTCQSLLVQPKAYSAAFVSPIKRLVWSKSGRRQVDRGNIYRRPLHTVPLYPPDYLIHPERLIFDYVEKEVKFLGHLTWVSVSLNPSSRDELLQLLDTARQLKVLPLKTSVDQDCILSLSARCLLLTWRDNEKLLMRIPTHEIAAASYLRDDALHLLVLKTGLNVDTVVAGDDSLDRKKPTGIDGRRQTMSCNADPRPAGGTMERRHTICGVDWRPSLSRSNHDKNQNVERGGGGAGSWERRQACTGSWERGKSYGSWERRNHNPLEPTPCPDAYCNLVILAVENRDAAEEYCSLICQMFQIIYGHQTIECVDRAGFHYTMPDRYWLERSDSCLTDMSYSYDPEFSCCSSYDGSQDAFDLYYSETYSESSSISLQDSHRSLASVSDAGDSNPGLLLMQEYMITLRNKLAPVELQKFAVLLREYRLGSNIDYFCSELLQLYGDNRKFLLLGMRPFIPDKDVGAFESFLESIGIREGGILTDSFGRIKRSMSNMSATAVRGRYDNCSLASGSQEFNRRITDITHDIEALGFQDTHDDIEEEDYYL</sequence>
<dbReference type="CDD" id="cd13166">
    <property type="entry name" value="PTB_CCM2"/>
    <property type="match status" value="1"/>
</dbReference>
<gene>
    <name evidence="4" type="primary">CCM2L</name>
</gene>
<dbReference type="Proteomes" id="UP000472276">
    <property type="component" value="Unassembled WGS sequence"/>
</dbReference>
<dbReference type="Ensembl" id="ENSOABT00000025977.2">
    <property type="protein sequence ID" value="ENSOABP00000025249.2"/>
    <property type="gene ID" value="ENSOABG00000012019.2"/>
</dbReference>
<dbReference type="OMA" id="MPCPDAY"/>
<proteinExistence type="inferred from homology"/>
<accession>A0A668TDT0</accession>
<dbReference type="PANTHER" id="PTHR21642:SF2">
    <property type="entry name" value="CEREBRAL CAVERNOUS MALFORMATIONS 2 PROTEIN-LIKE"/>
    <property type="match status" value="1"/>
</dbReference>
<dbReference type="Gene3D" id="1.20.1160.20">
    <property type="match status" value="1"/>
</dbReference>
<dbReference type="CDD" id="cd13516">
    <property type="entry name" value="HHD_CCM2"/>
    <property type="match status" value="1"/>
</dbReference>
<name>A0A668TDT0_OREAU</name>
<dbReference type="FunFam" id="2.30.29.30:FF:000463">
    <property type="entry name" value="CCM2 like scaffold protein"/>
    <property type="match status" value="1"/>
</dbReference>
<evidence type="ECO:0000259" key="3">
    <source>
        <dbReference type="Pfam" id="PF16545"/>
    </source>
</evidence>
<dbReference type="InterPro" id="IPR032375">
    <property type="entry name" value="CCM2_C"/>
</dbReference>
<evidence type="ECO:0000256" key="2">
    <source>
        <dbReference type="SAM" id="MobiDB-lite"/>
    </source>
</evidence>
<protein>
    <recommendedName>
        <fullName evidence="3">Cerebral cavernous malformations 2 harmonin-homology domain-containing protein</fullName>
    </recommendedName>
</protein>
<reference evidence="4" key="1">
    <citation type="submission" date="2025-08" db="UniProtKB">
        <authorList>
            <consortium name="Ensembl"/>
        </authorList>
    </citation>
    <scope>IDENTIFICATION</scope>
</reference>
<dbReference type="FunFam" id="1.20.1160.20:FF:000004">
    <property type="entry name" value="Cerebral cavernous malformation 2"/>
    <property type="match status" value="1"/>
</dbReference>
<organism evidence="4 5">
    <name type="scientific">Oreochromis aureus</name>
    <name type="common">Israeli tilapia</name>
    <name type="synonym">Chromis aureus</name>
    <dbReference type="NCBI Taxonomy" id="47969"/>
    <lineage>
        <taxon>Eukaryota</taxon>
        <taxon>Metazoa</taxon>
        <taxon>Chordata</taxon>
        <taxon>Craniata</taxon>
        <taxon>Vertebrata</taxon>
        <taxon>Euteleostomi</taxon>
        <taxon>Actinopterygii</taxon>
        <taxon>Neopterygii</taxon>
        <taxon>Teleostei</taxon>
        <taxon>Neoteleostei</taxon>
        <taxon>Acanthomorphata</taxon>
        <taxon>Ovalentaria</taxon>
        <taxon>Cichlomorphae</taxon>
        <taxon>Cichliformes</taxon>
        <taxon>Cichlidae</taxon>
        <taxon>African cichlids</taxon>
        <taxon>Pseudocrenilabrinae</taxon>
        <taxon>Oreochromini</taxon>
        <taxon>Oreochromis</taxon>
    </lineage>
</organism>
<reference evidence="4" key="2">
    <citation type="submission" date="2025-09" db="UniProtKB">
        <authorList>
            <consortium name="Ensembl"/>
        </authorList>
    </citation>
    <scope>IDENTIFICATION</scope>
</reference>
<dbReference type="AlphaFoldDB" id="A0A668TDT0"/>
<feature type="compositionally biased region" description="Basic and acidic residues" evidence="2">
    <location>
        <begin position="184"/>
        <end position="193"/>
    </location>
</feature>
<dbReference type="Pfam" id="PF16545">
    <property type="entry name" value="CCM2_C"/>
    <property type="match status" value="1"/>
</dbReference>
<dbReference type="Gene3D" id="2.30.29.30">
    <property type="entry name" value="Pleckstrin-homology domain (PH domain)/Phosphotyrosine-binding domain (PTB)"/>
    <property type="match status" value="1"/>
</dbReference>
<feature type="domain" description="Cerebral cavernous malformations 2 harmonin-homology" evidence="3">
    <location>
        <begin position="391"/>
        <end position="490"/>
    </location>
</feature>